<comment type="caution">
    <text evidence="1">The sequence shown here is derived from an EMBL/GenBank/DDBJ whole genome shotgun (WGS) entry which is preliminary data.</text>
</comment>
<dbReference type="EMBL" id="SRLO01000977">
    <property type="protein sequence ID" value="TNN43286.1"/>
    <property type="molecule type" value="Genomic_DNA"/>
</dbReference>
<dbReference type="Proteomes" id="UP000314294">
    <property type="component" value="Unassembled WGS sequence"/>
</dbReference>
<proteinExistence type="predicted"/>
<gene>
    <name evidence="1" type="ORF">EYF80_046506</name>
</gene>
<protein>
    <submittedName>
        <fullName evidence="1">Uncharacterized protein</fullName>
    </submittedName>
</protein>
<sequence>MSSSQASPLPSLSVSLWSGFSTRRQLSQASPWLSLSLFLWSKLAFNQQLSWNTEAPFTAPQIFAFEFLIWIAVNVGILPTQVSVTGPANSTLRRQRGTSDSVDVEVSECVGGKCRNPTRQWTEPSLSGIHWALASHGLVRLLPQLIAGLQPFTWSPVKPVLQLPQW</sequence>
<keyword evidence="2" id="KW-1185">Reference proteome</keyword>
<evidence type="ECO:0000313" key="2">
    <source>
        <dbReference type="Proteomes" id="UP000314294"/>
    </source>
</evidence>
<name>A0A4Z2FPX4_9TELE</name>
<dbReference type="AlphaFoldDB" id="A0A4Z2FPX4"/>
<accession>A0A4Z2FPX4</accession>
<organism evidence="1 2">
    <name type="scientific">Liparis tanakae</name>
    <name type="common">Tanaka's snailfish</name>
    <dbReference type="NCBI Taxonomy" id="230148"/>
    <lineage>
        <taxon>Eukaryota</taxon>
        <taxon>Metazoa</taxon>
        <taxon>Chordata</taxon>
        <taxon>Craniata</taxon>
        <taxon>Vertebrata</taxon>
        <taxon>Euteleostomi</taxon>
        <taxon>Actinopterygii</taxon>
        <taxon>Neopterygii</taxon>
        <taxon>Teleostei</taxon>
        <taxon>Neoteleostei</taxon>
        <taxon>Acanthomorphata</taxon>
        <taxon>Eupercaria</taxon>
        <taxon>Perciformes</taxon>
        <taxon>Cottioidei</taxon>
        <taxon>Cottales</taxon>
        <taxon>Liparidae</taxon>
        <taxon>Liparis</taxon>
    </lineage>
</organism>
<evidence type="ECO:0000313" key="1">
    <source>
        <dbReference type="EMBL" id="TNN43286.1"/>
    </source>
</evidence>
<reference evidence="1 2" key="1">
    <citation type="submission" date="2019-03" db="EMBL/GenBank/DDBJ databases">
        <title>First draft genome of Liparis tanakae, snailfish: a comprehensive survey of snailfish specific genes.</title>
        <authorList>
            <person name="Kim W."/>
            <person name="Song I."/>
            <person name="Jeong J.-H."/>
            <person name="Kim D."/>
            <person name="Kim S."/>
            <person name="Ryu S."/>
            <person name="Song J.Y."/>
            <person name="Lee S.K."/>
        </authorList>
    </citation>
    <scope>NUCLEOTIDE SEQUENCE [LARGE SCALE GENOMIC DNA]</scope>
    <source>
        <tissue evidence="1">Muscle</tissue>
    </source>
</reference>